<keyword evidence="1" id="KW-1133">Transmembrane helix</keyword>
<dbReference type="AlphaFoldDB" id="A0A9D4Z0X4"/>
<keyword evidence="1" id="KW-0472">Membrane</keyword>
<sequence>MGLRTPLAYLTSGVVVNIVSQLITDTRFSSPNAHIIPAVKFSATLLGAALRRPAGGQSSATPAQRRLMAFIGLLDASAYCLYCLGFYACGATLANLLLAAVGQVLTAALTRFVLKRRLTPGQLAGVGCVGIGLLVRALPASYFAGGAAAAAADSSSSSSSSLSPEQLWGAACVAMAALLYAILGVAYEKLLKGGESPPPANAEIMWHVSILGFLGSAAYQALFTLPNWQRVVAAPMAASSASPQYVAGLLVLFGALFNVHMLVQAAVFKTDGAIGVGLVNAVRGAVITVVAAAIFCSPSRQQLCLTRQTVLSACITTCGGAVYVLTGGGQRQQRPAAAAERAAQKERKKDQ</sequence>
<dbReference type="Proteomes" id="UP001055712">
    <property type="component" value="Unassembled WGS sequence"/>
</dbReference>
<keyword evidence="1" id="KW-0812">Transmembrane</keyword>
<dbReference type="SUPFAM" id="SSF103481">
    <property type="entry name" value="Multidrug resistance efflux transporter EmrE"/>
    <property type="match status" value="1"/>
</dbReference>
<name>A0A9D4Z0X4_CHLVU</name>
<accession>A0A9D4Z0X4</accession>
<gene>
    <name evidence="2" type="ORF">D9Q98_000201</name>
</gene>
<dbReference type="GO" id="GO:0016020">
    <property type="term" value="C:membrane"/>
    <property type="evidence" value="ECO:0007669"/>
    <property type="project" value="TreeGrafter"/>
</dbReference>
<protein>
    <submittedName>
        <fullName evidence="2">Uncharacterized protein</fullName>
    </submittedName>
</protein>
<dbReference type="PANTHER" id="PTHR13146">
    <property type="match status" value="1"/>
</dbReference>
<evidence type="ECO:0000256" key="1">
    <source>
        <dbReference type="SAM" id="Phobius"/>
    </source>
</evidence>
<dbReference type="EMBL" id="SIDB01000001">
    <property type="protein sequence ID" value="KAI3437753.1"/>
    <property type="molecule type" value="Genomic_DNA"/>
</dbReference>
<reference evidence="2" key="1">
    <citation type="journal article" date="2019" name="Plant J.">
        <title>Chlorella vulgaris genome assembly and annotation reveals the molecular basis for metabolic acclimation to high light conditions.</title>
        <authorList>
            <person name="Cecchin M."/>
            <person name="Marcolungo L."/>
            <person name="Rossato M."/>
            <person name="Girolomoni L."/>
            <person name="Cosentino E."/>
            <person name="Cuine S."/>
            <person name="Li-Beisson Y."/>
            <person name="Delledonne M."/>
            <person name="Ballottari M."/>
        </authorList>
    </citation>
    <scope>NUCLEOTIDE SEQUENCE</scope>
    <source>
        <strain evidence="2">211/11P</strain>
    </source>
</reference>
<reference evidence="2" key="2">
    <citation type="submission" date="2020-11" db="EMBL/GenBank/DDBJ databases">
        <authorList>
            <person name="Cecchin M."/>
            <person name="Marcolungo L."/>
            <person name="Rossato M."/>
            <person name="Girolomoni L."/>
            <person name="Cosentino E."/>
            <person name="Cuine S."/>
            <person name="Li-Beisson Y."/>
            <person name="Delledonne M."/>
            <person name="Ballottari M."/>
        </authorList>
    </citation>
    <scope>NUCLEOTIDE SEQUENCE</scope>
    <source>
        <strain evidence="2">211/11P</strain>
        <tissue evidence="2">Whole cell</tissue>
    </source>
</reference>
<organism evidence="2 3">
    <name type="scientific">Chlorella vulgaris</name>
    <name type="common">Green alga</name>
    <dbReference type="NCBI Taxonomy" id="3077"/>
    <lineage>
        <taxon>Eukaryota</taxon>
        <taxon>Viridiplantae</taxon>
        <taxon>Chlorophyta</taxon>
        <taxon>core chlorophytes</taxon>
        <taxon>Trebouxiophyceae</taxon>
        <taxon>Chlorellales</taxon>
        <taxon>Chlorellaceae</taxon>
        <taxon>Chlorella clade</taxon>
        <taxon>Chlorella</taxon>
    </lineage>
</organism>
<comment type="caution">
    <text evidence="2">The sequence shown here is derived from an EMBL/GenBank/DDBJ whole genome shotgun (WGS) entry which is preliminary data.</text>
</comment>
<evidence type="ECO:0000313" key="2">
    <source>
        <dbReference type="EMBL" id="KAI3437753.1"/>
    </source>
</evidence>
<feature type="transmembrane region" description="Helical" evidence="1">
    <location>
        <begin position="275"/>
        <end position="295"/>
    </location>
</feature>
<keyword evidence="3" id="KW-1185">Reference proteome</keyword>
<dbReference type="InterPro" id="IPR037185">
    <property type="entry name" value="EmrE-like"/>
</dbReference>
<dbReference type="PANTHER" id="PTHR13146:SF1">
    <property type="entry name" value="SUGAR PHOSPHATE TRANSPORTER DOMAIN-CONTAINING PROTEIN"/>
    <property type="match status" value="1"/>
</dbReference>
<dbReference type="OrthoDB" id="29773at2759"/>
<feature type="transmembrane region" description="Helical" evidence="1">
    <location>
        <begin position="208"/>
        <end position="225"/>
    </location>
</feature>
<evidence type="ECO:0000313" key="3">
    <source>
        <dbReference type="Proteomes" id="UP001055712"/>
    </source>
</evidence>
<proteinExistence type="predicted"/>
<feature type="transmembrane region" description="Helical" evidence="1">
    <location>
        <begin position="167"/>
        <end position="187"/>
    </location>
</feature>
<feature type="transmembrane region" description="Helical" evidence="1">
    <location>
        <begin position="245"/>
        <end position="263"/>
    </location>
</feature>
<feature type="transmembrane region" description="Helical" evidence="1">
    <location>
        <begin position="126"/>
        <end position="147"/>
    </location>
</feature>